<organism evidence="2">
    <name type="scientific">uncultured Thiotrichaceae bacterium</name>
    <dbReference type="NCBI Taxonomy" id="298394"/>
    <lineage>
        <taxon>Bacteria</taxon>
        <taxon>Pseudomonadati</taxon>
        <taxon>Pseudomonadota</taxon>
        <taxon>Gammaproteobacteria</taxon>
        <taxon>Thiotrichales</taxon>
        <taxon>Thiotrichaceae</taxon>
        <taxon>environmental samples</taxon>
    </lineage>
</organism>
<accession>A0A6S6TZ76</accession>
<protein>
    <recommendedName>
        <fullName evidence="3">Transporter</fullName>
    </recommendedName>
</protein>
<gene>
    <name evidence="2" type="ORF">HELGO_WM22734</name>
</gene>
<keyword evidence="1" id="KW-0812">Transmembrane</keyword>
<evidence type="ECO:0000256" key="1">
    <source>
        <dbReference type="SAM" id="Phobius"/>
    </source>
</evidence>
<dbReference type="AlphaFoldDB" id="A0A6S6TZ76"/>
<sequence>MERLQEESISTLHTKNKKTKIFIGIFIAGLIPVPALATNDSSLKFSAGFDYSTGSYGLSKDTDIRYIPLSLKYQTFPWTVKLTVPYVHITGPRGVVAGVDGPIIINSNGTKITTAEGLGDVVISAGYALDSLFQSSLLLDFTAKAKIGTADETKGLGTGENDYSLQLDVAKSYGKTTPFITLGHKVIGEPNGIELNNVWYSSIGMDYKINPTLSNGVSYDFKEASSSTSEDAREGLVYLNKKLNSTTSLMGYGVAGFSNASPDKAIGMQMTFKY</sequence>
<evidence type="ECO:0000313" key="2">
    <source>
        <dbReference type="EMBL" id="CAA6824725.1"/>
    </source>
</evidence>
<dbReference type="InterPro" id="IPR025737">
    <property type="entry name" value="FApF"/>
</dbReference>
<proteinExistence type="predicted"/>
<name>A0A6S6TZ76_9GAMM</name>
<feature type="transmembrane region" description="Helical" evidence="1">
    <location>
        <begin position="21"/>
        <end position="37"/>
    </location>
</feature>
<dbReference type="Pfam" id="PF13557">
    <property type="entry name" value="Phenol_MetA_deg"/>
    <property type="match status" value="1"/>
</dbReference>
<reference evidence="2" key="1">
    <citation type="submission" date="2020-01" db="EMBL/GenBank/DDBJ databases">
        <authorList>
            <person name="Meier V. D."/>
            <person name="Meier V D."/>
        </authorList>
    </citation>
    <scope>NUCLEOTIDE SEQUENCE</scope>
    <source>
        <strain evidence="2">HLG_WM_MAG_07</strain>
    </source>
</reference>
<keyword evidence="1" id="KW-1133">Transmembrane helix</keyword>
<dbReference type="EMBL" id="CACVAY010000121">
    <property type="protein sequence ID" value="CAA6824725.1"/>
    <property type="molecule type" value="Genomic_DNA"/>
</dbReference>
<keyword evidence="1" id="KW-0472">Membrane</keyword>
<evidence type="ECO:0008006" key="3">
    <source>
        <dbReference type="Google" id="ProtNLM"/>
    </source>
</evidence>